<name>A0AAN8ZYS1_HALRR</name>
<reference evidence="3 4" key="1">
    <citation type="submission" date="2023-11" db="EMBL/GenBank/DDBJ databases">
        <title>Halocaridina rubra genome assembly.</title>
        <authorList>
            <person name="Smith C."/>
        </authorList>
    </citation>
    <scope>NUCLEOTIDE SEQUENCE [LARGE SCALE GENOMIC DNA]</scope>
    <source>
        <strain evidence="3">EP-1</strain>
        <tissue evidence="3">Whole</tissue>
    </source>
</reference>
<keyword evidence="1" id="KW-0694">RNA-binding</keyword>
<organism evidence="3 4">
    <name type="scientific">Halocaridina rubra</name>
    <name type="common">Hawaiian red shrimp</name>
    <dbReference type="NCBI Taxonomy" id="373956"/>
    <lineage>
        <taxon>Eukaryota</taxon>
        <taxon>Metazoa</taxon>
        <taxon>Ecdysozoa</taxon>
        <taxon>Arthropoda</taxon>
        <taxon>Crustacea</taxon>
        <taxon>Multicrustacea</taxon>
        <taxon>Malacostraca</taxon>
        <taxon>Eumalacostraca</taxon>
        <taxon>Eucarida</taxon>
        <taxon>Decapoda</taxon>
        <taxon>Pleocyemata</taxon>
        <taxon>Caridea</taxon>
        <taxon>Atyoidea</taxon>
        <taxon>Atyidae</taxon>
        <taxon>Halocaridina</taxon>
    </lineage>
</organism>
<feature type="domain" description="RRM" evidence="2">
    <location>
        <begin position="14"/>
        <end position="46"/>
    </location>
</feature>
<dbReference type="SUPFAM" id="SSF54928">
    <property type="entry name" value="RNA-binding domain, RBD"/>
    <property type="match status" value="1"/>
</dbReference>
<dbReference type="Proteomes" id="UP001381693">
    <property type="component" value="Unassembled WGS sequence"/>
</dbReference>
<dbReference type="InterPro" id="IPR035979">
    <property type="entry name" value="RBD_domain_sf"/>
</dbReference>
<comment type="caution">
    <text evidence="3">The sequence shown here is derived from an EMBL/GenBank/DDBJ whole genome shotgun (WGS) entry which is preliminary data.</text>
</comment>
<evidence type="ECO:0000313" key="4">
    <source>
        <dbReference type="Proteomes" id="UP001381693"/>
    </source>
</evidence>
<dbReference type="AlphaFoldDB" id="A0AAN8ZYS1"/>
<gene>
    <name evidence="3" type="ORF">SK128_003561</name>
</gene>
<sequence>EAPSEVPATEKHKVFLTGLPYEATTSSLSTFFSTYGKVIEAVFKTGSDGTVVK</sequence>
<dbReference type="InterPro" id="IPR012677">
    <property type="entry name" value="Nucleotide-bd_a/b_plait_sf"/>
</dbReference>
<dbReference type="EMBL" id="JAXCGZ010017307">
    <property type="protein sequence ID" value="KAK7068319.1"/>
    <property type="molecule type" value="Genomic_DNA"/>
</dbReference>
<keyword evidence="4" id="KW-1185">Reference proteome</keyword>
<accession>A0AAN8ZYS1</accession>
<dbReference type="Gene3D" id="3.30.70.330">
    <property type="match status" value="1"/>
</dbReference>
<dbReference type="InterPro" id="IPR000504">
    <property type="entry name" value="RRM_dom"/>
</dbReference>
<dbReference type="Pfam" id="PF00076">
    <property type="entry name" value="RRM_1"/>
    <property type="match status" value="1"/>
</dbReference>
<evidence type="ECO:0000313" key="3">
    <source>
        <dbReference type="EMBL" id="KAK7068319.1"/>
    </source>
</evidence>
<feature type="non-terminal residue" evidence="3">
    <location>
        <position position="53"/>
    </location>
</feature>
<feature type="non-terminal residue" evidence="3">
    <location>
        <position position="1"/>
    </location>
</feature>
<evidence type="ECO:0000259" key="2">
    <source>
        <dbReference type="Pfam" id="PF00076"/>
    </source>
</evidence>
<dbReference type="GO" id="GO:0003723">
    <property type="term" value="F:RNA binding"/>
    <property type="evidence" value="ECO:0007669"/>
    <property type="project" value="UniProtKB-KW"/>
</dbReference>
<evidence type="ECO:0000256" key="1">
    <source>
        <dbReference type="ARBA" id="ARBA00022884"/>
    </source>
</evidence>
<proteinExistence type="predicted"/>
<protein>
    <recommendedName>
        <fullName evidence="2">RRM domain-containing protein</fullName>
    </recommendedName>
</protein>